<evidence type="ECO:0000313" key="4">
    <source>
        <dbReference type="Proteomes" id="UP000290218"/>
    </source>
</evidence>
<keyword evidence="1" id="KW-0732">Signal</keyword>
<evidence type="ECO:0000313" key="3">
    <source>
        <dbReference type="EMBL" id="RXK56401.1"/>
    </source>
</evidence>
<proteinExistence type="predicted"/>
<evidence type="ECO:0000259" key="2">
    <source>
        <dbReference type="Pfam" id="PF06439"/>
    </source>
</evidence>
<dbReference type="InterPro" id="IPR010496">
    <property type="entry name" value="AL/BT2_dom"/>
</dbReference>
<feature type="signal peptide" evidence="1">
    <location>
        <begin position="1"/>
        <end position="18"/>
    </location>
</feature>
<keyword evidence="4" id="KW-1185">Reference proteome</keyword>
<evidence type="ECO:0000256" key="1">
    <source>
        <dbReference type="SAM" id="SignalP"/>
    </source>
</evidence>
<feature type="chain" id="PRO_5020912752" evidence="1">
    <location>
        <begin position="19"/>
        <end position="291"/>
    </location>
</feature>
<dbReference type="Gene3D" id="2.60.120.560">
    <property type="entry name" value="Exo-inulinase, domain 1"/>
    <property type="match status" value="1"/>
</dbReference>
<protein>
    <submittedName>
        <fullName evidence="3">DUF1080 domain-containing protein</fullName>
    </submittedName>
</protein>
<dbReference type="OrthoDB" id="259356at2"/>
<feature type="domain" description="3-keto-alpha-glucoside-1,2-lyase/3-keto-2-hydroxy-glucal hydratase" evidence="2">
    <location>
        <begin position="51"/>
        <end position="274"/>
    </location>
</feature>
<dbReference type="GO" id="GO:0016787">
    <property type="term" value="F:hydrolase activity"/>
    <property type="evidence" value="ECO:0007669"/>
    <property type="project" value="InterPro"/>
</dbReference>
<dbReference type="Pfam" id="PF06439">
    <property type="entry name" value="3keto-disac_hyd"/>
    <property type="match status" value="1"/>
</dbReference>
<accession>A0A4Q1CBU2</accession>
<dbReference type="EMBL" id="SDHX01000001">
    <property type="protein sequence ID" value="RXK56401.1"/>
    <property type="molecule type" value="Genomic_DNA"/>
</dbReference>
<sequence>MHRSLPTCLLLLSSVLTALLRAADAPAWQQLLDAQLSRWEVWIGVPHSSVTGLPSDTPQSDNVTKGTPLGLNHDPKKVFSVIEQDGQLVLKITGEIYGGLTTLASYGDYHFSCQVRWGEKKWPPRENLRRDSGLLYHCTGPHGAFWNVWKRCVEFQVQEKDFGDLFMLAGTGGDVRYRDLEVKAQYDPKGIWDPTQPLRPLGRVQRSADHESPHGEWSTLEIYTVGHRAIHLVNGHVVMAIENIRVNQSGSLSSGQIQIQSEGAEVYYRDIKLRPITRFPDNLARAAGFSP</sequence>
<comment type="caution">
    <text evidence="3">The sequence shown here is derived from an EMBL/GenBank/DDBJ whole genome shotgun (WGS) entry which is preliminary data.</text>
</comment>
<dbReference type="Proteomes" id="UP000290218">
    <property type="component" value="Unassembled WGS sequence"/>
</dbReference>
<organism evidence="3 4">
    <name type="scientific">Oleiharenicola lentus</name>
    <dbReference type="NCBI Taxonomy" id="2508720"/>
    <lineage>
        <taxon>Bacteria</taxon>
        <taxon>Pseudomonadati</taxon>
        <taxon>Verrucomicrobiota</taxon>
        <taxon>Opitutia</taxon>
        <taxon>Opitutales</taxon>
        <taxon>Opitutaceae</taxon>
        <taxon>Oleiharenicola</taxon>
    </lineage>
</organism>
<dbReference type="RefSeq" id="WP_129047770.1">
    <property type="nucleotide sequence ID" value="NZ_SDHX01000001.1"/>
</dbReference>
<reference evidence="3 4" key="1">
    <citation type="submission" date="2019-01" db="EMBL/GenBank/DDBJ databases">
        <title>Lacunisphaera sp. strain TWA-58.</title>
        <authorList>
            <person name="Chen W.-M."/>
        </authorList>
    </citation>
    <scope>NUCLEOTIDE SEQUENCE [LARGE SCALE GENOMIC DNA]</scope>
    <source>
        <strain evidence="3 4">TWA-58</strain>
    </source>
</reference>
<name>A0A4Q1CBU2_9BACT</name>
<dbReference type="AlphaFoldDB" id="A0A4Q1CBU2"/>
<gene>
    <name evidence="3" type="ORF">ESB00_11190</name>
</gene>